<dbReference type="GO" id="GO:0006869">
    <property type="term" value="P:lipid transport"/>
    <property type="evidence" value="ECO:0007669"/>
    <property type="project" value="InterPro"/>
</dbReference>
<feature type="signal peptide" evidence="4">
    <location>
        <begin position="1"/>
        <end position="23"/>
    </location>
</feature>
<dbReference type="Proteomes" id="UP000663760">
    <property type="component" value="Chromosome 6"/>
</dbReference>
<reference evidence="6" key="1">
    <citation type="submission" date="2020-02" db="EMBL/GenBank/DDBJ databases">
        <authorList>
            <person name="Scholz U."/>
            <person name="Mascher M."/>
            <person name="Fiebig A."/>
        </authorList>
    </citation>
    <scope>NUCLEOTIDE SEQUENCE</scope>
</reference>
<evidence type="ECO:0000256" key="2">
    <source>
        <dbReference type="ARBA" id="ARBA00022448"/>
    </source>
</evidence>
<keyword evidence="3" id="KW-0446">Lipid-binding</keyword>
<dbReference type="AlphaFoldDB" id="A0A7I8KJ14"/>
<dbReference type="SUPFAM" id="SSF47699">
    <property type="entry name" value="Bifunctional inhibitor/lipid-transfer protein/seed storage 2S albumin"/>
    <property type="match status" value="1"/>
</dbReference>
<keyword evidence="7" id="KW-1185">Reference proteome</keyword>
<feature type="domain" description="Bifunctional inhibitor/plant lipid transfer protein/seed storage helical" evidence="5">
    <location>
        <begin position="33"/>
        <end position="98"/>
    </location>
</feature>
<accession>A0A7I8KJ14</accession>
<evidence type="ECO:0000259" key="5">
    <source>
        <dbReference type="SMART" id="SM00499"/>
    </source>
</evidence>
<dbReference type="PANTHER" id="PTHR33214:SF44">
    <property type="entry name" value="NON-SPECIFIC LIPID TRANSFER PROTEIN GPI-ANCHORED 33"/>
    <property type="match status" value="1"/>
</dbReference>
<feature type="chain" id="PRO_5029518056" description="Bifunctional inhibitor/plant lipid transfer protein/seed storage helical domain-containing protein" evidence="4">
    <location>
        <begin position="24"/>
        <end position="98"/>
    </location>
</feature>
<evidence type="ECO:0000256" key="1">
    <source>
        <dbReference type="ARBA" id="ARBA00009707"/>
    </source>
</evidence>
<evidence type="ECO:0000256" key="4">
    <source>
        <dbReference type="SAM" id="SignalP"/>
    </source>
</evidence>
<dbReference type="Pfam" id="PF14368">
    <property type="entry name" value="LTP_2"/>
    <property type="match status" value="1"/>
</dbReference>
<comment type="similarity">
    <text evidence="1">Belongs to the plant LTP family. B11E subfamily.</text>
</comment>
<keyword evidence="2" id="KW-0813">Transport</keyword>
<evidence type="ECO:0000313" key="7">
    <source>
        <dbReference type="Proteomes" id="UP000663760"/>
    </source>
</evidence>
<dbReference type="InterPro" id="IPR016140">
    <property type="entry name" value="Bifunc_inhib/LTP/seed_store"/>
</dbReference>
<dbReference type="SMART" id="SM00499">
    <property type="entry name" value="AAI"/>
    <property type="match status" value="1"/>
</dbReference>
<protein>
    <recommendedName>
        <fullName evidence="5">Bifunctional inhibitor/plant lipid transfer protein/seed storage helical domain-containing protein</fullName>
    </recommendedName>
</protein>
<sequence>MKRFSSPGCAAALILLLLLEVAAQAPLAESVNCNPFELIPCSGAIFSLEPPGSDCCARLREQQPCFCQYLNDPSLRSYVGSRNGRRVAATCGVRSPRC</sequence>
<keyword evidence="4" id="KW-0732">Signal</keyword>
<dbReference type="InterPro" id="IPR036312">
    <property type="entry name" value="Bifun_inhib/LTP/seed_sf"/>
</dbReference>
<dbReference type="PANTHER" id="PTHR33214">
    <property type="entry name" value="BIFUNCTIONAL INHIBITOR/LIPID-TRANSFER PROTEIN/SEED STORAGE 2S ALBUMIN SUPERFAMILY PROTEIN"/>
    <property type="match status" value="1"/>
</dbReference>
<proteinExistence type="inferred from homology"/>
<dbReference type="OrthoDB" id="665742at2759"/>
<dbReference type="EMBL" id="LR746269">
    <property type="protein sequence ID" value="CAA7397671.1"/>
    <property type="molecule type" value="Genomic_DNA"/>
</dbReference>
<organism evidence="6 7">
    <name type="scientific">Spirodela intermedia</name>
    <name type="common">Intermediate duckweed</name>
    <dbReference type="NCBI Taxonomy" id="51605"/>
    <lineage>
        <taxon>Eukaryota</taxon>
        <taxon>Viridiplantae</taxon>
        <taxon>Streptophyta</taxon>
        <taxon>Embryophyta</taxon>
        <taxon>Tracheophyta</taxon>
        <taxon>Spermatophyta</taxon>
        <taxon>Magnoliopsida</taxon>
        <taxon>Liliopsida</taxon>
        <taxon>Araceae</taxon>
        <taxon>Lemnoideae</taxon>
        <taxon>Spirodela</taxon>
    </lineage>
</organism>
<evidence type="ECO:0000313" key="6">
    <source>
        <dbReference type="EMBL" id="CAA7397671.1"/>
    </source>
</evidence>
<evidence type="ECO:0000256" key="3">
    <source>
        <dbReference type="ARBA" id="ARBA00023121"/>
    </source>
</evidence>
<dbReference type="CDD" id="cd01959">
    <property type="entry name" value="nsLTP2"/>
    <property type="match status" value="1"/>
</dbReference>
<dbReference type="Gene3D" id="1.10.110.10">
    <property type="entry name" value="Plant lipid-transfer and hydrophobic proteins"/>
    <property type="match status" value="1"/>
</dbReference>
<name>A0A7I8KJ14_SPIIN</name>
<dbReference type="InterPro" id="IPR033872">
    <property type="entry name" value="nsLTP2"/>
</dbReference>
<dbReference type="GO" id="GO:0008289">
    <property type="term" value="F:lipid binding"/>
    <property type="evidence" value="ECO:0007669"/>
    <property type="project" value="UniProtKB-KW"/>
</dbReference>
<gene>
    <name evidence="6" type="ORF">SI8410_06008336</name>
</gene>